<dbReference type="Gene3D" id="3.40.190.150">
    <property type="entry name" value="Bordetella uptake gene, domain 1"/>
    <property type="match status" value="1"/>
</dbReference>
<gene>
    <name evidence="4" type="ORF">CAL27_02845</name>
    <name evidence="3" type="ORF">CEG14_00170</name>
</gene>
<dbReference type="PANTHER" id="PTHR42928">
    <property type="entry name" value="TRICARBOXYLATE-BINDING PROTEIN"/>
    <property type="match status" value="1"/>
</dbReference>
<reference evidence="4 5" key="1">
    <citation type="submission" date="2017-05" db="EMBL/GenBank/DDBJ databases">
        <title>Complete and WGS of Bordetella genogroups.</title>
        <authorList>
            <person name="Spilker T."/>
            <person name="Lipuma J."/>
        </authorList>
    </citation>
    <scope>NUCLEOTIDE SEQUENCE [LARGE SCALE GENOMIC DNA]</scope>
    <source>
        <strain evidence="4 5">AU9795</strain>
    </source>
</reference>
<keyword evidence="2" id="KW-0732">Signal</keyword>
<evidence type="ECO:0000256" key="1">
    <source>
        <dbReference type="ARBA" id="ARBA00006987"/>
    </source>
</evidence>
<reference evidence="3 6" key="2">
    <citation type="submission" date="2017-05" db="EMBL/GenBank/DDBJ databases">
        <title>Complete and WGS of Bordetella genogroups.</title>
        <authorList>
            <person name="Spilker T."/>
            <person name="LiPuma J."/>
        </authorList>
    </citation>
    <scope>NUCLEOTIDE SEQUENCE [LARGE SCALE GENOMIC DNA]</scope>
    <source>
        <strain evidence="3 6">AU17610</strain>
    </source>
</reference>
<dbReference type="EMBL" id="NEVL01000001">
    <property type="protein sequence ID" value="OZI40221.1"/>
    <property type="molecule type" value="Genomic_DNA"/>
</dbReference>
<accession>A0A261ST04</accession>
<dbReference type="AlphaFoldDB" id="A0A261ST04"/>
<comment type="caution">
    <text evidence="3">The sequence shown here is derived from an EMBL/GenBank/DDBJ whole genome shotgun (WGS) entry which is preliminary data.</text>
</comment>
<keyword evidence="5" id="KW-1185">Reference proteome</keyword>
<evidence type="ECO:0000313" key="5">
    <source>
        <dbReference type="Proteomes" id="UP000216354"/>
    </source>
</evidence>
<feature type="signal peptide" evidence="2">
    <location>
        <begin position="1"/>
        <end position="24"/>
    </location>
</feature>
<dbReference type="SUPFAM" id="SSF53850">
    <property type="entry name" value="Periplasmic binding protein-like II"/>
    <property type="match status" value="1"/>
</dbReference>
<organism evidence="3 6">
    <name type="scientific">Bordetella genomosp. 1</name>
    <dbReference type="NCBI Taxonomy" id="1395607"/>
    <lineage>
        <taxon>Bacteria</taxon>
        <taxon>Pseudomonadati</taxon>
        <taxon>Pseudomonadota</taxon>
        <taxon>Betaproteobacteria</taxon>
        <taxon>Burkholderiales</taxon>
        <taxon>Alcaligenaceae</taxon>
        <taxon>Bordetella</taxon>
    </lineage>
</organism>
<dbReference type="Proteomes" id="UP000216354">
    <property type="component" value="Unassembled WGS sequence"/>
</dbReference>
<feature type="chain" id="PRO_5013397249" evidence="2">
    <location>
        <begin position="25"/>
        <end position="330"/>
    </location>
</feature>
<dbReference type="PANTHER" id="PTHR42928:SF5">
    <property type="entry name" value="BLR1237 PROTEIN"/>
    <property type="match status" value="1"/>
</dbReference>
<evidence type="ECO:0000313" key="4">
    <source>
        <dbReference type="EMBL" id="OZI68417.1"/>
    </source>
</evidence>
<dbReference type="Gene3D" id="3.40.190.10">
    <property type="entry name" value="Periplasmic binding protein-like II"/>
    <property type="match status" value="1"/>
</dbReference>
<dbReference type="InterPro" id="IPR042100">
    <property type="entry name" value="Bug_dom1"/>
</dbReference>
<dbReference type="Proteomes" id="UP000217005">
    <property type="component" value="Unassembled WGS sequence"/>
</dbReference>
<dbReference type="PIRSF" id="PIRSF017082">
    <property type="entry name" value="YflP"/>
    <property type="match status" value="1"/>
</dbReference>
<comment type="similarity">
    <text evidence="1">Belongs to the UPF0065 (bug) family.</text>
</comment>
<proteinExistence type="inferred from homology"/>
<dbReference type="RefSeq" id="WP_094824339.1">
    <property type="nucleotide sequence ID" value="NZ_NEVL01000001.1"/>
</dbReference>
<sequence>MLRKSLHRLAGLGLATLLTLPGLAAAQAAPAAGNWPAKPVTLVVPFPPGGSTDVLARLFAAKLGERLGQSVVVENRPGANTGIGAAAVARATADGYTLMITGAPTFTTNSLLYPNLGYDPIKSYEYVAIAGSAPFVILTNTQSGLATVNDLVTKSKAEPLSFGSFGTASTPHLAGEYLAQRTGAKLLHVPYRGSAPAMTDLIGGQIPLSIDTLVAALPQMRAGKVRAVALTSAARSSLVPDVPTVNESGVAGYDFITWYGIVAPKGTPQPVVDKLSTQVREMLAEPQTLEKLKELGFDPFYADPKAFRGRVEQELERNAGVIKAAGIKVE</sequence>
<dbReference type="OrthoDB" id="8678477at2"/>
<dbReference type="InterPro" id="IPR005064">
    <property type="entry name" value="BUG"/>
</dbReference>
<dbReference type="CDD" id="cd07012">
    <property type="entry name" value="PBP2_Bug_TTT"/>
    <property type="match status" value="1"/>
</dbReference>
<evidence type="ECO:0000313" key="3">
    <source>
        <dbReference type="EMBL" id="OZI40221.1"/>
    </source>
</evidence>
<protein>
    <submittedName>
        <fullName evidence="3">ABC transporter substrate-binding protein</fullName>
    </submittedName>
</protein>
<name>A0A261ST04_9BORD</name>
<dbReference type="EMBL" id="NEVR01000001">
    <property type="protein sequence ID" value="OZI68417.1"/>
    <property type="molecule type" value="Genomic_DNA"/>
</dbReference>
<evidence type="ECO:0000313" key="6">
    <source>
        <dbReference type="Proteomes" id="UP000217005"/>
    </source>
</evidence>
<evidence type="ECO:0000256" key="2">
    <source>
        <dbReference type="SAM" id="SignalP"/>
    </source>
</evidence>
<dbReference type="Pfam" id="PF03401">
    <property type="entry name" value="TctC"/>
    <property type="match status" value="1"/>
</dbReference>